<dbReference type="STRING" id="1054996.SAMN05444414_1403"/>
<dbReference type="AlphaFoldDB" id="A0A1M7DEP8"/>
<keyword evidence="1" id="KW-0472">Membrane</keyword>
<organism evidence="2 3">
    <name type="scientific">Roseovarius marisflavi</name>
    <dbReference type="NCBI Taxonomy" id="1054996"/>
    <lineage>
        <taxon>Bacteria</taxon>
        <taxon>Pseudomonadati</taxon>
        <taxon>Pseudomonadota</taxon>
        <taxon>Alphaproteobacteria</taxon>
        <taxon>Rhodobacterales</taxon>
        <taxon>Roseobacteraceae</taxon>
        <taxon>Roseovarius</taxon>
    </lineage>
</organism>
<proteinExistence type="predicted"/>
<gene>
    <name evidence="2" type="ORF">SAMN05444414_1403</name>
</gene>
<sequence length="67" mass="7135">MMAWAGGVGAGFAALCCFTGLLPFLLTALGLTSLVPLIYRDSVLFPVFGICLIIMGVGLWLRRKTSN</sequence>
<keyword evidence="3" id="KW-1185">Reference proteome</keyword>
<evidence type="ECO:0000313" key="3">
    <source>
        <dbReference type="Proteomes" id="UP000184191"/>
    </source>
</evidence>
<feature type="transmembrane region" description="Helical" evidence="1">
    <location>
        <begin position="43"/>
        <end position="61"/>
    </location>
</feature>
<dbReference type="EMBL" id="FRBN01000040">
    <property type="protein sequence ID" value="SHL77878.1"/>
    <property type="molecule type" value="Genomic_DNA"/>
</dbReference>
<dbReference type="Gene3D" id="1.10.287.910">
    <property type="entry name" value="bacterial mercury transporter, merf"/>
    <property type="match status" value="1"/>
</dbReference>
<feature type="transmembrane region" description="Helical" evidence="1">
    <location>
        <begin position="12"/>
        <end position="31"/>
    </location>
</feature>
<evidence type="ECO:0000256" key="1">
    <source>
        <dbReference type="SAM" id="Phobius"/>
    </source>
</evidence>
<keyword evidence="1" id="KW-1133">Transmembrane helix</keyword>
<dbReference type="Proteomes" id="UP000184191">
    <property type="component" value="Unassembled WGS sequence"/>
</dbReference>
<evidence type="ECO:0000313" key="2">
    <source>
        <dbReference type="EMBL" id="SHL77878.1"/>
    </source>
</evidence>
<reference evidence="3" key="1">
    <citation type="submission" date="2016-11" db="EMBL/GenBank/DDBJ databases">
        <authorList>
            <person name="Varghese N."/>
            <person name="Submissions S."/>
        </authorList>
    </citation>
    <scope>NUCLEOTIDE SEQUENCE [LARGE SCALE GENOMIC DNA]</scope>
    <source>
        <strain evidence="3">DSM 29327</strain>
    </source>
</reference>
<accession>A0A1M7DEP8</accession>
<protein>
    <submittedName>
        <fullName evidence="2">Mercuric ion transport protein</fullName>
    </submittedName>
</protein>
<keyword evidence="1" id="KW-0812">Transmembrane</keyword>
<name>A0A1M7DEP8_9RHOB</name>